<accession>A0A5B7HS90</accession>
<keyword evidence="2" id="KW-1185">Reference proteome</keyword>
<sequence length="131" mass="14319">MFRLFPVLYTCRPSTLILSCTTRPPFPACHVPFYLHPVTCLVSALSVSPPSSPSSITLFILPLDTCLFSSPRYTCSSPSSNTCWLPLPVSSILLRASLSLSLITPRPGTCNGVLRGKVERRRVPLLGWGLD</sequence>
<dbReference type="EMBL" id="VSRR010042047">
    <property type="protein sequence ID" value="MPC75871.1"/>
    <property type="molecule type" value="Genomic_DNA"/>
</dbReference>
<proteinExistence type="predicted"/>
<evidence type="ECO:0000313" key="2">
    <source>
        <dbReference type="Proteomes" id="UP000324222"/>
    </source>
</evidence>
<name>A0A5B7HS90_PORTR</name>
<organism evidence="1 2">
    <name type="scientific">Portunus trituberculatus</name>
    <name type="common">Swimming crab</name>
    <name type="synonym">Neptunus trituberculatus</name>
    <dbReference type="NCBI Taxonomy" id="210409"/>
    <lineage>
        <taxon>Eukaryota</taxon>
        <taxon>Metazoa</taxon>
        <taxon>Ecdysozoa</taxon>
        <taxon>Arthropoda</taxon>
        <taxon>Crustacea</taxon>
        <taxon>Multicrustacea</taxon>
        <taxon>Malacostraca</taxon>
        <taxon>Eumalacostraca</taxon>
        <taxon>Eucarida</taxon>
        <taxon>Decapoda</taxon>
        <taxon>Pleocyemata</taxon>
        <taxon>Brachyura</taxon>
        <taxon>Eubrachyura</taxon>
        <taxon>Portunoidea</taxon>
        <taxon>Portunidae</taxon>
        <taxon>Portuninae</taxon>
        <taxon>Portunus</taxon>
    </lineage>
</organism>
<gene>
    <name evidence="1" type="ORF">E2C01_070268</name>
</gene>
<protein>
    <submittedName>
        <fullName evidence="1">Uncharacterized protein</fullName>
    </submittedName>
</protein>
<reference evidence="1 2" key="1">
    <citation type="submission" date="2019-05" db="EMBL/GenBank/DDBJ databases">
        <title>Another draft genome of Portunus trituberculatus and its Hox gene families provides insights of decapod evolution.</title>
        <authorList>
            <person name="Jeong J.-H."/>
            <person name="Song I."/>
            <person name="Kim S."/>
            <person name="Choi T."/>
            <person name="Kim D."/>
            <person name="Ryu S."/>
            <person name="Kim W."/>
        </authorList>
    </citation>
    <scope>NUCLEOTIDE SEQUENCE [LARGE SCALE GENOMIC DNA]</scope>
    <source>
        <tissue evidence="1">Muscle</tissue>
    </source>
</reference>
<dbReference type="Proteomes" id="UP000324222">
    <property type="component" value="Unassembled WGS sequence"/>
</dbReference>
<comment type="caution">
    <text evidence="1">The sequence shown here is derived from an EMBL/GenBank/DDBJ whole genome shotgun (WGS) entry which is preliminary data.</text>
</comment>
<evidence type="ECO:0000313" key="1">
    <source>
        <dbReference type="EMBL" id="MPC75871.1"/>
    </source>
</evidence>
<dbReference type="AlphaFoldDB" id="A0A5B7HS90"/>